<comment type="cofactor">
    <cofactor evidence="1">
        <name>heme b</name>
        <dbReference type="ChEBI" id="CHEBI:60344"/>
    </cofactor>
</comment>
<dbReference type="InterPro" id="IPR008333">
    <property type="entry name" value="Cbr1-like_FAD-bd_dom"/>
</dbReference>
<keyword evidence="5" id="KW-0001">2Fe-2S</keyword>
<evidence type="ECO:0000256" key="1">
    <source>
        <dbReference type="ARBA" id="ARBA00001970"/>
    </source>
</evidence>
<dbReference type="InterPro" id="IPR050415">
    <property type="entry name" value="MRET"/>
</dbReference>
<dbReference type="SUPFAM" id="SSF52343">
    <property type="entry name" value="Ferredoxin reductase-like, C-terminal NADP-linked domain"/>
    <property type="match status" value="1"/>
</dbReference>
<keyword evidence="6" id="KW-0521">NADP</keyword>
<dbReference type="PRINTS" id="PR00410">
    <property type="entry name" value="PHEHYDRXLASE"/>
</dbReference>
<dbReference type="GO" id="GO:0005344">
    <property type="term" value="F:oxygen carrier activity"/>
    <property type="evidence" value="ECO:0007669"/>
    <property type="project" value="UniProtKB-KW"/>
</dbReference>
<evidence type="ECO:0000256" key="7">
    <source>
        <dbReference type="ARBA" id="ARBA00023014"/>
    </source>
</evidence>
<keyword evidence="14" id="KW-1185">Reference proteome</keyword>
<dbReference type="GO" id="GO:0008941">
    <property type="term" value="F:nitric oxide dioxygenase NAD(P)H activity"/>
    <property type="evidence" value="ECO:0007669"/>
    <property type="project" value="UniProtKB-EC"/>
</dbReference>
<dbReference type="InterPro" id="IPR001433">
    <property type="entry name" value="OxRdtase_FAD/NAD-bd"/>
</dbReference>
<dbReference type="EC" id="1.14.12.17" evidence="4"/>
<accession>K6VP35</accession>
<comment type="caution">
    <text evidence="13">The sequence shown here is derived from an EMBL/GenBank/DDBJ whole genome shotgun (WGS) entry which is preliminary data.</text>
</comment>
<feature type="domain" description="FAD-binding FR-type" evidence="12">
    <location>
        <begin position="142"/>
        <end position="242"/>
    </location>
</feature>
<comment type="catalytic activity">
    <reaction evidence="9">
        <text>2 nitric oxide + NADH + 2 O2 = 2 nitrate + NAD(+) + H(+)</text>
        <dbReference type="Rhea" id="RHEA:19469"/>
        <dbReference type="ChEBI" id="CHEBI:15378"/>
        <dbReference type="ChEBI" id="CHEBI:15379"/>
        <dbReference type="ChEBI" id="CHEBI:16480"/>
        <dbReference type="ChEBI" id="CHEBI:17632"/>
        <dbReference type="ChEBI" id="CHEBI:57540"/>
        <dbReference type="ChEBI" id="CHEBI:57945"/>
        <dbReference type="EC" id="1.14.12.17"/>
    </reaction>
</comment>
<dbReference type="Pfam" id="PF00970">
    <property type="entry name" value="FAD_binding_6"/>
    <property type="match status" value="1"/>
</dbReference>
<reference evidence="13 14" key="1">
    <citation type="submission" date="2012-08" db="EMBL/GenBank/DDBJ databases">
        <title>Whole genome shotgun sequence of Gordonia rhizosphera NBRC 16068.</title>
        <authorList>
            <person name="Takarada H."/>
            <person name="Isaki S."/>
            <person name="Hosoyama A."/>
            <person name="Tsuchikane K."/>
            <person name="Katsumata H."/>
            <person name="Baba S."/>
            <person name="Ohji S."/>
            <person name="Yamazaki S."/>
            <person name="Fujita N."/>
        </authorList>
    </citation>
    <scope>NUCLEOTIDE SEQUENCE [LARGE SCALE GENOMIC DNA]</scope>
    <source>
        <strain evidence="13 14">NBRC 16068</strain>
    </source>
</reference>
<dbReference type="PROSITE" id="PS51384">
    <property type="entry name" value="FAD_FR"/>
    <property type="match status" value="1"/>
</dbReference>
<dbReference type="Gene3D" id="3.40.50.80">
    <property type="entry name" value="Nucleotide-binding domain of ferredoxin-NADP reductase (FNR) module"/>
    <property type="match status" value="1"/>
</dbReference>
<dbReference type="PANTHER" id="PTHR47354:SF5">
    <property type="entry name" value="PROTEIN RFBI"/>
    <property type="match status" value="1"/>
</dbReference>
<dbReference type="OrthoDB" id="3213438at2"/>
<dbReference type="GO" id="GO:0019825">
    <property type="term" value="F:oxygen binding"/>
    <property type="evidence" value="ECO:0007669"/>
    <property type="project" value="InterPro"/>
</dbReference>
<proteinExistence type="inferred from homology"/>
<comment type="cofactor">
    <cofactor evidence="2">
        <name>FAD</name>
        <dbReference type="ChEBI" id="CHEBI:57692"/>
    </cofactor>
</comment>
<dbReference type="SUPFAM" id="SSF46458">
    <property type="entry name" value="Globin-like"/>
    <property type="match status" value="1"/>
</dbReference>
<evidence type="ECO:0000256" key="8">
    <source>
        <dbReference type="ARBA" id="ARBA00023027"/>
    </source>
</evidence>
<dbReference type="GO" id="GO:0051537">
    <property type="term" value="F:2 iron, 2 sulfur cluster binding"/>
    <property type="evidence" value="ECO:0007669"/>
    <property type="project" value="UniProtKB-KW"/>
</dbReference>
<dbReference type="Pfam" id="PF00175">
    <property type="entry name" value="NAD_binding_1"/>
    <property type="match status" value="1"/>
</dbReference>
<dbReference type="AlphaFoldDB" id="K6VP35"/>
<evidence type="ECO:0000313" key="14">
    <source>
        <dbReference type="Proteomes" id="UP000008363"/>
    </source>
</evidence>
<dbReference type="Gene3D" id="2.40.30.10">
    <property type="entry name" value="Translation factors"/>
    <property type="match status" value="1"/>
</dbReference>
<evidence type="ECO:0000256" key="4">
    <source>
        <dbReference type="ARBA" id="ARBA00012229"/>
    </source>
</evidence>
<dbReference type="InterPro" id="IPR009050">
    <property type="entry name" value="Globin-like_sf"/>
</dbReference>
<evidence type="ECO:0000256" key="10">
    <source>
        <dbReference type="ARBA" id="ARBA00049433"/>
    </source>
</evidence>
<evidence type="ECO:0000256" key="9">
    <source>
        <dbReference type="ARBA" id="ARBA00048649"/>
    </source>
</evidence>
<dbReference type="SUPFAM" id="SSF63380">
    <property type="entry name" value="Riboflavin synthase domain-like"/>
    <property type="match status" value="1"/>
</dbReference>
<dbReference type="CDD" id="cd19753">
    <property type="entry name" value="Mb-like_oxidoreductase"/>
    <property type="match status" value="1"/>
</dbReference>
<evidence type="ECO:0000256" key="3">
    <source>
        <dbReference type="ARBA" id="ARBA00006401"/>
    </source>
</evidence>
<dbReference type="eggNOG" id="COG1017">
    <property type="taxonomic scope" value="Bacteria"/>
</dbReference>
<evidence type="ECO:0000256" key="2">
    <source>
        <dbReference type="ARBA" id="ARBA00001974"/>
    </source>
</evidence>
<comment type="similarity">
    <text evidence="11">Belongs to the globin family.</text>
</comment>
<gene>
    <name evidence="13" type="ORF">GORHZ_035_00100</name>
</gene>
<protein>
    <recommendedName>
        <fullName evidence="4">nitric oxide dioxygenase</fullName>
        <ecNumber evidence="4">1.14.12.17</ecNumber>
    </recommendedName>
</protein>
<evidence type="ECO:0000256" key="5">
    <source>
        <dbReference type="ARBA" id="ARBA00022714"/>
    </source>
</evidence>
<evidence type="ECO:0000256" key="6">
    <source>
        <dbReference type="ARBA" id="ARBA00022857"/>
    </source>
</evidence>
<keyword evidence="11" id="KW-0813">Transport</keyword>
<dbReference type="Pfam" id="PF00042">
    <property type="entry name" value="Globin"/>
    <property type="match status" value="1"/>
</dbReference>
<keyword evidence="8" id="KW-0520">NAD</keyword>
<keyword evidence="11" id="KW-0408">Iron</keyword>
<dbReference type="InterPro" id="IPR039261">
    <property type="entry name" value="FNR_nucleotide-bd"/>
</dbReference>
<dbReference type="InterPro" id="IPR017927">
    <property type="entry name" value="FAD-bd_FR_type"/>
</dbReference>
<dbReference type="STRING" id="1108045.GORHZ_035_00100"/>
<dbReference type="Gene3D" id="1.10.490.10">
    <property type="entry name" value="Globins"/>
    <property type="match status" value="1"/>
</dbReference>
<keyword evidence="11" id="KW-0561">Oxygen transport</keyword>
<dbReference type="InterPro" id="IPR000971">
    <property type="entry name" value="Globin"/>
</dbReference>
<dbReference type="CDD" id="cd06187">
    <property type="entry name" value="O2ase_reductase_like"/>
    <property type="match status" value="1"/>
</dbReference>
<dbReference type="PANTHER" id="PTHR47354">
    <property type="entry name" value="NADH OXIDOREDUCTASE HCR"/>
    <property type="match status" value="1"/>
</dbReference>
<dbReference type="InterPro" id="IPR017938">
    <property type="entry name" value="Riboflavin_synthase-like_b-brl"/>
</dbReference>
<evidence type="ECO:0000313" key="13">
    <source>
        <dbReference type="EMBL" id="GAB88670.1"/>
    </source>
</evidence>
<dbReference type="RefSeq" id="WP_006330304.1">
    <property type="nucleotide sequence ID" value="NZ_BAHC01000035.1"/>
</dbReference>
<comment type="similarity">
    <text evidence="3">In the C-terminal section; belongs to the flavoprotein pyridine nucleotide cytochrome reductase family.</text>
</comment>
<organism evidence="13 14">
    <name type="scientific">Gordonia rhizosphera NBRC 16068</name>
    <dbReference type="NCBI Taxonomy" id="1108045"/>
    <lineage>
        <taxon>Bacteria</taxon>
        <taxon>Bacillati</taxon>
        <taxon>Actinomycetota</taxon>
        <taxon>Actinomycetes</taxon>
        <taxon>Mycobacteriales</taxon>
        <taxon>Gordoniaceae</taxon>
        <taxon>Gordonia</taxon>
    </lineage>
</organism>
<dbReference type="Proteomes" id="UP000008363">
    <property type="component" value="Unassembled WGS sequence"/>
</dbReference>
<name>K6VP35_9ACTN</name>
<dbReference type="eggNOG" id="COG0543">
    <property type="taxonomic scope" value="Bacteria"/>
</dbReference>
<keyword evidence="11" id="KW-0349">Heme</keyword>
<dbReference type="EMBL" id="BAHC01000035">
    <property type="protein sequence ID" value="GAB88670.1"/>
    <property type="molecule type" value="Genomic_DNA"/>
</dbReference>
<dbReference type="GO" id="GO:0020037">
    <property type="term" value="F:heme binding"/>
    <property type="evidence" value="ECO:0007669"/>
    <property type="project" value="InterPro"/>
</dbReference>
<evidence type="ECO:0000259" key="12">
    <source>
        <dbReference type="PROSITE" id="PS51384"/>
    </source>
</evidence>
<sequence length="385" mass="42821">MANHSRHTLHHLRELINRDPDRFVTNVYTRLFTIDPDLRDLFPAVMSEQRAAFFHVIDHVLEVVPAETGHAELIEFLAQLGRDHRKYGVLPEHYGHMYRALVGEFAAVLGSYWDDDAAQTVSQAMMLTTGVMRGAAETASLPALWTAKVVQKFRITRDLAVIRLVADTKLRFAVGQYVEVEVPQRPKVWRNLSPAIPPNPAGELEFHVRAVPGGLVSAAIVGETRVGDTWYFAQGHGTLHIEPERPVLMVAGGTGLAPLRALLIEMSKRADTPATHIFYGVRYPGELYDLTVLRRIAATNPWLTITAVSEETDDPWWITSVATPEALGIDHRIGILADVVVAAGPWEEHQVLIAGSPGMIETTRRRLLIAGVRASRIQHDPYESL</sequence>
<evidence type="ECO:0000256" key="11">
    <source>
        <dbReference type="RuleBase" id="RU000356"/>
    </source>
</evidence>
<comment type="catalytic activity">
    <reaction evidence="10">
        <text>2 nitric oxide + NADPH + 2 O2 = 2 nitrate + NADP(+) + H(+)</text>
        <dbReference type="Rhea" id="RHEA:19465"/>
        <dbReference type="ChEBI" id="CHEBI:15378"/>
        <dbReference type="ChEBI" id="CHEBI:15379"/>
        <dbReference type="ChEBI" id="CHEBI:16480"/>
        <dbReference type="ChEBI" id="CHEBI:17632"/>
        <dbReference type="ChEBI" id="CHEBI:57783"/>
        <dbReference type="ChEBI" id="CHEBI:58349"/>
        <dbReference type="EC" id="1.14.12.17"/>
    </reaction>
</comment>
<keyword evidence="7" id="KW-0411">Iron-sulfur</keyword>
<dbReference type="InterPro" id="IPR012292">
    <property type="entry name" value="Globin/Proto"/>
</dbReference>
<keyword evidence="11" id="KW-0479">Metal-binding</keyword>